<evidence type="ECO:0000256" key="1">
    <source>
        <dbReference type="ARBA" id="ARBA00000826"/>
    </source>
</evidence>
<dbReference type="HAMAP" id="MF_00685">
    <property type="entry name" value="GlgB"/>
    <property type="match status" value="1"/>
</dbReference>
<dbReference type="Proteomes" id="UP000616114">
    <property type="component" value="Unassembled WGS sequence"/>
</dbReference>
<dbReference type="InterPro" id="IPR006407">
    <property type="entry name" value="GlgB"/>
</dbReference>
<name>A0A8J2XK81_9MICO</name>
<dbReference type="InterPro" id="IPR054169">
    <property type="entry name" value="GlgB_N"/>
</dbReference>
<dbReference type="PANTHER" id="PTHR43651:SF3">
    <property type="entry name" value="1,4-ALPHA-GLUCAN-BRANCHING ENZYME"/>
    <property type="match status" value="1"/>
</dbReference>
<keyword evidence="7 9" id="KW-0320">Glycogen biosynthesis</keyword>
<dbReference type="InterPro" id="IPR013780">
    <property type="entry name" value="Glyco_hydro_b"/>
</dbReference>
<dbReference type="InterPro" id="IPR013783">
    <property type="entry name" value="Ig-like_fold"/>
</dbReference>
<evidence type="ECO:0000256" key="5">
    <source>
        <dbReference type="ARBA" id="ARBA00022676"/>
    </source>
</evidence>
<dbReference type="NCBIfam" id="NF008967">
    <property type="entry name" value="PRK12313.1"/>
    <property type="match status" value="1"/>
</dbReference>
<dbReference type="InterPro" id="IPR006048">
    <property type="entry name" value="A-amylase/branching_C"/>
</dbReference>
<dbReference type="SUPFAM" id="SSF51011">
    <property type="entry name" value="Glycosyl hydrolase domain"/>
    <property type="match status" value="1"/>
</dbReference>
<dbReference type="Pfam" id="PF22019">
    <property type="entry name" value="GlgB_N"/>
    <property type="match status" value="1"/>
</dbReference>
<dbReference type="InterPro" id="IPR014756">
    <property type="entry name" value="Ig_E-set"/>
</dbReference>
<comment type="caution">
    <text evidence="13">The sequence shown here is derived from an EMBL/GenBank/DDBJ whole genome shotgun (WGS) entry which is preliminary data.</text>
</comment>
<dbReference type="UniPathway" id="UPA00164"/>
<dbReference type="SUPFAM" id="SSF81296">
    <property type="entry name" value="E set domains"/>
    <property type="match status" value="2"/>
</dbReference>
<dbReference type="Pfam" id="PF02806">
    <property type="entry name" value="Alpha-amylase_C"/>
    <property type="match status" value="1"/>
</dbReference>
<evidence type="ECO:0000259" key="12">
    <source>
        <dbReference type="SMART" id="SM00642"/>
    </source>
</evidence>
<evidence type="ECO:0000256" key="6">
    <source>
        <dbReference type="ARBA" id="ARBA00022679"/>
    </source>
</evidence>
<protein>
    <recommendedName>
        <fullName evidence="9">1,4-alpha-glucan branching enzyme GlgB</fullName>
        <ecNumber evidence="9">2.4.1.18</ecNumber>
    </recommendedName>
    <alternativeName>
        <fullName evidence="9">1,4-alpha-D-glucan:1,4-alpha-D-glucan 6-glucosyl-transferase</fullName>
    </alternativeName>
    <alternativeName>
        <fullName evidence="9">Alpha-(1-&gt;4)-glucan branching enzyme</fullName>
    </alternativeName>
    <alternativeName>
        <fullName evidence="9">Glycogen branching enzyme</fullName>
        <shortName evidence="9">BE</shortName>
    </alternativeName>
</protein>
<dbReference type="GO" id="GO:0005978">
    <property type="term" value="P:glycogen biosynthetic process"/>
    <property type="evidence" value="ECO:0007669"/>
    <property type="project" value="UniProtKB-UniRule"/>
</dbReference>
<reference evidence="13" key="1">
    <citation type="journal article" date="2014" name="Int. J. Syst. Evol. Microbiol.">
        <title>Complete genome sequence of Corynebacterium casei LMG S-19264T (=DSM 44701T), isolated from a smear-ripened cheese.</title>
        <authorList>
            <consortium name="US DOE Joint Genome Institute (JGI-PGF)"/>
            <person name="Walter F."/>
            <person name="Albersmeier A."/>
            <person name="Kalinowski J."/>
            <person name="Ruckert C."/>
        </authorList>
    </citation>
    <scope>NUCLEOTIDE SEQUENCE</scope>
    <source>
        <strain evidence="13">CGMCC 1.12785</strain>
    </source>
</reference>
<dbReference type="NCBIfam" id="TIGR01515">
    <property type="entry name" value="branching_enzym"/>
    <property type="match status" value="1"/>
</dbReference>
<dbReference type="GO" id="GO:0003844">
    <property type="term" value="F:1,4-alpha-glucan branching enzyme activity"/>
    <property type="evidence" value="ECO:0007669"/>
    <property type="project" value="UniProtKB-UniRule"/>
</dbReference>
<dbReference type="EMBL" id="BMFY01000005">
    <property type="protein sequence ID" value="GGA12412.1"/>
    <property type="molecule type" value="Genomic_DNA"/>
</dbReference>
<comment type="pathway">
    <text evidence="2 9">Glycan biosynthesis; glycogen biosynthesis.</text>
</comment>
<dbReference type="CDD" id="cd11322">
    <property type="entry name" value="AmyAc_Glg_BE"/>
    <property type="match status" value="1"/>
</dbReference>
<comment type="similarity">
    <text evidence="3 9">Belongs to the glycosyl hydrolase 13 family. GlgB subfamily.</text>
</comment>
<keyword evidence="6 9" id="KW-0808">Transferase</keyword>
<evidence type="ECO:0000313" key="14">
    <source>
        <dbReference type="Proteomes" id="UP000616114"/>
    </source>
</evidence>
<feature type="active site" description="Nucleophile" evidence="9 10">
    <location>
        <position position="427"/>
    </location>
</feature>
<dbReference type="InterPro" id="IPR017853">
    <property type="entry name" value="GH"/>
</dbReference>
<keyword evidence="8 9" id="KW-0119">Carbohydrate metabolism</keyword>
<dbReference type="Pfam" id="PF02922">
    <property type="entry name" value="CBM_48"/>
    <property type="match status" value="1"/>
</dbReference>
<dbReference type="Gene3D" id="3.20.20.80">
    <property type="entry name" value="Glycosidases"/>
    <property type="match status" value="1"/>
</dbReference>
<dbReference type="PANTHER" id="PTHR43651">
    <property type="entry name" value="1,4-ALPHA-GLUCAN-BRANCHING ENZYME"/>
    <property type="match status" value="1"/>
</dbReference>
<dbReference type="Pfam" id="PF00128">
    <property type="entry name" value="Alpha-amylase"/>
    <property type="match status" value="1"/>
</dbReference>
<organism evidence="13 14">
    <name type="scientific">Sediminivirga luteola</name>
    <dbReference type="NCBI Taxonomy" id="1774748"/>
    <lineage>
        <taxon>Bacteria</taxon>
        <taxon>Bacillati</taxon>
        <taxon>Actinomycetota</taxon>
        <taxon>Actinomycetes</taxon>
        <taxon>Micrococcales</taxon>
        <taxon>Brevibacteriaceae</taxon>
        <taxon>Sediminivirga</taxon>
    </lineage>
</organism>
<evidence type="ECO:0000256" key="4">
    <source>
        <dbReference type="ARBA" id="ARBA00022600"/>
    </source>
</evidence>
<evidence type="ECO:0000256" key="8">
    <source>
        <dbReference type="ARBA" id="ARBA00023277"/>
    </source>
</evidence>
<comment type="function">
    <text evidence="9">Catalyzes the formation of the alpha-1,6-glucosidic linkages in glycogen by scission of a 1,4-alpha-linked oligosaccharide from growing alpha-1,4-glucan chains and the subsequent attachment of the oligosaccharide to the alpha-1,6 position.</text>
</comment>
<feature type="active site" description="Proton donor" evidence="9 10">
    <location>
        <position position="480"/>
    </location>
</feature>
<dbReference type="InterPro" id="IPR004193">
    <property type="entry name" value="Glyco_hydro_13_N"/>
</dbReference>
<dbReference type="GO" id="GO:0005829">
    <property type="term" value="C:cytosol"/>
    <property type="evidence" value="ECO:0007669"/>
    <property type="project" value="TreeGrafter"/>
</dbReference>
<comment type="subunit">
    <text evidence="9">Monomer.</text>
</comment>
<dbReference type="Gene3D" id="2.60.40.10">
    <property type="entry name" value="Immunoglobulins"/>
    <property type="match status" value="2"/>
</dbReference>
<keyword evidence="4 9" id="KW-0321">Glycogen metabolism</keyword>
<evidence type="ECO:0000313" key="13">
    <source>
        <dbReference type="EMBL" id="GGA12412.1"/>
    </source>
</evidence>
<dbReference type="EC" id="2.4.1.18" evidence="9"/>
<dbReference type="SMART" id="SM00642">
    <property type="entry name" value="Aamy"/>
    <property type="match status" value="1"/>
</dbReference>
<dbReference type="SUPFAM" id="SSF51445">
    <property type="entry name" value="(Trans)glycosidases"/>
    <property type="match status" value="1"/>
</dbReference>
<dbReference type="InterPro" id="IPR006047">
    <property type="entry name" value="GH13_cat_dom"/>
</dbReference>
<comment type="catalytic activity">
    <reaction evidence="1 9">
        <text>Transfers a segment of a (1-&gt;4)-alpha-D-glucan chain to a primary hydroxy group in a similar glucan chain.</text>
        <dbReference type="EC" id="2.4.1.18"/>
    </reaction>
</comment>
<keyword evidence="5 9" id="KW-0328">Glycosyltransferase</keyword>
<dbReference type="NCBIfam" id="NF003811">
    <property type="entry name" value="PRK05402.1"/>
    <property type="match status" value="1"/>
</dbReference>
<accession>A0A8J2XK81</accession>
<evidence type="ECO:0000256" key="10">
    <source>
        <dbReference type="PIRSR" id="PIRSR000463-1"/>
    </source>
</evidence>
<keyword evidence="14" id="KW-1185">Reference proteome</keyword>
<dbReference type="CDD" id="cd02855">
    <property type="entry name" value="E_set_GBE_prok_N"/>
    <property type="match status" value="1"/>
</dbReference>
<evidence type="ECO:0000256" key="2">
    <source>
        <dbReference type="ARBA" id="ARBA00004964"/>
    </source>
</evidence>
<evidence type="ECO:0000256" key="7">
    <source>
        <dbReference type="ARBA" id="ARBA00023056"/>
    </source>
</evidence>
<dbReference type="GO" id="GO:0043169">
    <property type="term" value="F:cation binding"/>
    <property type="evidence" value="ECO:0007669"/>
    <property type="project" value="InterPro"/>
</dbReference>
<dbReference type="FunFam" id="2.60.40.10:FF:000169">
    <property type="entry name" value="1,4-alpha-glucan branching enzyme GlgB"/>
    <property type="match status" value="1"/>
</dbReference>
<evidence type="ECO:0000256" key="9">
    <source>
        <dbReference type="HAMAP-Rule" id="MF_00685"/>
    </source>
</evidence>
<feature type="region of interest" description="Disordered" evidence="11">
    <location>
        <begin position="751"/>
        <end position="773"/>
    </location>
</feature>
<evidence type="ECO:0000256" key="3">
    <source>
        <dbReference type="ARBA" id="ARBA00009000"/>
    </source>
</evidence>
<dbReference type="AlphaFoldDB" id="A0A8J2XK81"/>
<dbReference type="FunFam" id="3.20.20.80:FF:000003">
    <property type="entry name" value="1,4-alpha-glucan branching enzyme GlgB"/>
    <property type="match status" value="1"/>
</dbReference>
<dbReference type="Gene3D" id="2.60.40.1180">
    <property type="entry name" value="Golgi alpha-mannosidase II"/>
    <property type="match status" value="1"/>
</dbReference>
<feature type="domain" description="Glycosyl hydrolase family 13 catalytic" evidence="12">
    <location>
        <begin position="275"/>
        <end position="624"/>
    </location>
</feature>
<dbReference type="InterPro" id="IPR037439">
    <property type="entry name" value="Branching_enzy"/>
</dbReference>
<dbReference type="PIRSF" id="PIRSF000463">
    <property type="entry name" value="GlgB"/>
    <property type="match status" value="1"/>
</dbReference>
<proteinExistence type="inferred from homology"/>
<dbReference type="InterPro" id="IPR044143">
    <property type="entry name" value="GlgB_N_E_set_prok"/>
</dbReference>
<gene>
    <name evidence="9 13" type="primary">glgB</name>
    <name evidence="13" type="ORF">GCM10011333_14080</name>
</gene>
<sequence>MSEHATDGPEPAGRVDSGLLSTVAAGTHWAPHDVLGAHPAADGSVTIRVLRHLAQAVEIVIGDGDGDGGEGRAVPLRHEQDGIWTVTLPAVEAAGMPPATAVVPPYRIRAAYPDGSVRLDDDAYRHLPTVSEHDLHLFGEGSLERLWEALGARPMVHGGAEGTAFSVWAPNARAVRVIGDFNAWDGRETAMRSLGSSGVWELFVPGVGDGAVYKFEILPAEGAWLQKADPMARRTEVPPRTGSIVTASQYEFRDEAWLRQRAQHDPAHGPMSVYEVHLGSWRPGLGYRELADELAAYVTGLGFTHVEFLPVAEHPFGGSWGYQVTSYYAPTSRFGHPDDFKALVDALHAAGIGVLLDWVPAHFPKDEWALARFDGQPLYEHPDPRRGEHPDWGTLIFDYGRREVRNFLTSNALYWLEEFHIDGLRVDAVASMLYLDYSREDGQWLPNEHGGRENLEAIDFLRHVNGLVAARHPGTAMIAEESTAFPGVTAPGEHGGLGFTLKWNMGWMNDSLRYVSRDPIHRAHHHHDLTFSLVYAFSERYLLPISHDEVVHGKGSLLRKLPGDRWQQLAGLRGFLAYQWAHPGKQLIFMGTEFGQEAEWSEQHGLDWWLTDDPRHSGVQRLVRDLNALYTRCPALYERDADPLGFQWLEGADAEANVISFVRWDLGGRPLVCVVNFSGITREGHAIPMPATGSWAERVNTDAEIYGGAGAGNLGRVHAVDGGFNGFPAHARLTLPAFGALLLEPLVPGERNARRPSRRSELAADGSRLTAVS</sequence>
<dbReference type="GO" id="GO:0004553">
    <property type="term" value="F:hydrolase activity, hydrolyzing O-glycosyl compounds"/>
    <property type="evidence" value="ECO:0007669"/>
    <property type="project" value="InterPro"/>
</dbReference>
<evidence type="ECO:0000256" key="11">
    <source>
        <dbReference type="SAM" id="MobiDB-lite"/>
    </source>
</evidence>
<reference evidence="13" key="2">
    <citation type="submission" date="2020-09" db="EMBL/GenBank/DDBJ databases">
        <authorList>
            <person name="Sun Q."/>
            <person name="Zhou Y."/>
        </authorList>
    </citation>
    <scope>NUCLEOTIDE SEQUENCE</scope>
    <source>
        <strain evidence="13">CGMCC 1.12785</strain>
    </source>
</reference>